<evidence type="ECO:0000313" key="2">
    <source>
        <dbReference type="Proteomes" id="UP000256519"/>
    </source>
</evidence>
<comment type="caution">
    <text evidence="1">The sequence shown here is derived from an EMBL/GenBank/DDBJ whole genome shotgun (WGS) entry which is preliminary data.</text>
</comment>
<gene>
    <name evidence="1" type="ORF">C3744_06765</name>
</gene>
<name>A0A3D8X508_PRIMG</name>
<proteinExistence type="predicted"/>
<evidence type="ECO:0000313" key="1">
    <source>
        <dbReference type="EMBL" id="RDZ16226.1"/>
    </source>
</evidence>
<dbReference type="EMBL" id="PQWM01000007">
    <property type="protein sequence ID" value="RDZ16226.1"/>
    <property type="molecule type" value="Genomic_DNA"/>
</dbReference>
<protein>
    <submittedName>
        <fullName evidence="1">Uncharacterized protein</fullName>
    </submittedName>
</protein>
<organism evidence="1 2">
    <name type="scientific">Priestia megaterium</name>
    <name type="common">Bacillus megaterium</name>
    <dbReference type="NCBI Taxonomy" id="1404"/>
    <lineage>
        <taxon>Bacteria</taxon>
        <taxon>Bacillati</taxon>
        <taxon>Bacillota</taxon>
        <taxon>Bacilli</taxon>
        <taxon>Bacillales</taxon>
        <taxon>Bacillaceae</taxon>
        <taxon>Priestia</taxon>
    </lineage>
</organism>
<dbReference type="RefSeq" id="WP_116072978.1">
    <property type="nucleotide sequence ID" value="NZ_CP187630.1"/>
</dbReference>
<accession>A0A3D8X508</accession>
<reference evidence="1" key="1">
    <citation type="journal article" date="2018" name="Appl. Environ. Microbiol.">
        <title>Antimicrobial susceptibility testing and tentative epidemiological cut-off values of five Bacillus species relevant for use as animal feed additives or for plant protection.</title>
        <authorList>
            <person name="Agerso Y."/>
            <person name="Stuer-Lauridsen B."/>
            <person name="Bjerre K."/>
            <person name="Jensen M.G."/>
            <person name="Johansen E."/>
            <person name="Bennedsen M."/>
            <person name="Brockmann E."/>
            <person name="Nielsen B."/>
        </authorList>
    </citation>
    <scope>NUCLEOTIDE SEQUENCE [LARGE SCALE GENOMIC DNA]</scope>
    <source>
        <strain evidence="1">CHCC20162</strain>
    </source>
</reference>
<sequence length="115" mass="13215">MKKGLCLSFILFLIILCAACSSLTWKKQYADSPPKELLSDGEEYSILAVGEDIDHPEEIMGLKQVRYFSSLEEVKNQYPDLKVEGSPFFIIFNDKEVVLRTSELNKAIRFVEENY</sequence>
<dbReference type="AlphaFoldDB" id="A0A3D8X508"/>
<dbReference type="Proteomes" id="UP000256519">
    <property type="component" value="Unassembled WGS sequence"/>
</dbReference>